<evidence type="ECO:0000313" key="10">
    <source>
        <dbReference type="Proteomes" id="UP000594967"/>
    </source>
</evidence>
<dbReference type="CDD" id="cd07575">
    <property type="entry name" value="Xc-1258_like"/>
    <property type="match status" value="1"/>
</dbReference>
<dbReference type="RefSeq" id="WP_063200412.1">
    <property type="nucleotide sequence ID" value="NZ_CAMITG010000001.1"/>
</dbReference>
<dbReference type="InterPro" id="IPR003010">
    <property type="entry name" value="C-N_Hydrolase"/>
</dbReference>
<dbReference type="Gene3D" id="3.60.110.10">
    <property type="entry name" value="Carbon-nitrogen hydrolase"/>
    <property type="match status" value="1"/>
</dbReference>
<feature type="domain" description="CN hydrolase" evidence="6">
    <location>
        <begin position="6"/>
        <end position="237"/>
    </location>
</feature>
<evidence type="ECO:0000313" key="8">
    <source>
        <dbReference type="EMBL" id="SQI45140.1"/>
    </source>
</evidence>
<dbReference type="PANTHER" id="PTHR47799">
    <property type="entry name" value="OMEGA-AMIDASE YAFV"/>
    <property type="match status" value="1"/>
</dbReference>
<dbReference type="NCBIfam" id="NF007757">
    <property type="entry name" value="PRK10438.1"/>
    <property type="match status" value="1"/>
</dbReference>
<dbReference type="Pfam" id="PF00795">
    <property type="entry name" value="CN_hydrolase"/>
    <property type="match status" value="1"/>
</dbReference>
<dbReference type="Proteomes" id="UP000248897">
    <property type="component" value="Chromosome 1"/>
</dbReference>
<dbReference type="SUPFAM" id="SSF56317">
    <property type="entry name" value="Carbon-nitrogen hydrolase"/>
    <property type="match status" value="1"/>
</dbReference>
<evidence type="ECO:0000256" key="1">
    <source>
        <dbReference type="ARBA" id="ARBA00010613"/>
    </source>
</evidence>
<evidence type="ECO:0000256" key="3">
    <source>
        <dbReference type="ARBA" id="ARBA00039118"/>
    </source>
</evidence>
<comment type="catalytic activity">
    <reaction evidence="4">
        <text>a monoamide of a dicarboxylate + H2O = a dicarboxylate + NH4(+)</text>
        <dbReference type="Rhea" id="RHEA:11716"/>
        <dbReference type="ChEBI" id="CHEBI:15377"/>
        <dbReference type="ChEBI" id="CHEBI:28938"/>
        <dbReference type="ChEBI" id="CHEBI:28965"/>
        <dbReference type="ChEBI" id="CHEBI:77450"/>
        <dbReference type="EC" id="3.5.1.3"/>
    </reaction>
</comment>
<sequence length="259" mass="29461">MTDQDLRVTLVQSDIIWEDAERNRRRMAEHIAKAEASDIIILPEMFTTGFSMAPRGIAETMQGPGVAWMQERASHSGSALVGSMIITEEGRFYNRLLFVTPDGGIAHYDKKHLFSFAEEDREYTAGEAQLVVKHRGWRIAPFICYDLRFPLWSRNADARYDVALYIASWPEKRAAHWQALLTARAIENQSYVIGVNRVGEDGNRLRYNGHSMLIDPLGEVLIDEVEVESVRNATLSREHLLGVREQLPFLRDADAFALI</sequence>
<comment type="similarity">
    <text evidence="1">Belongs to the carbon-nitrogen hydrolase superfamily. NIT1/NIT2 family.</text>
</comment>
<dbReference type="STRING" id="82996.ADP72_14715"/>
<organism evidence="8 9">
    <name type="scientific">Serratia plymuthica</name>
    <dbReference type="NCBI Taxonomy" id="82996"/>
    <lineage>
        <taxon>Bacteria</taxon>
        <taxon>Pseudomonadati</taxon>
        <taxon>Pseudomonadota</taxon>
        <taxon>Gammaproteobacteria</taxon>
        <taxon>Enterobacterales</taxon>
        <taxon>Yersiniaceae</taxon>
        <taxon>Serratia</taxon>
    </lineage>
</organism>
<dbReference type="GO" id="GO:0106008">
    <property type="term" value="F:2-oxoglutaramate amidase activity"/>
    <property type="evidence" value="ECO:0007669"/>
    <property type="project" value="TreeGrafter"/>
</dbReference>
<dbReference type="FunFam" id="3.60.110.10:FF:000004">
    <property type="entry name" value="Carbon-nitrogen hydrolase"/>
    <property type="match status" value="1"/>
</dbReference>
<dbReference type="PANTHER" id="PTHR47799:SF1">
    <property type="entry name" value="OMEGA-AMIDASE YAFV"/>
    <property type="match status" value="1"/>
</dbReference>
<reference evidence="8 9" key="1">
    <citation type="submission" date="2018-06" db="EMBL/GenBank/DDBJ databases">
        <authorList>
            <consortium name="Pathogen Informatics"/>
            <person name="Doyle S."/>
        </authorList>
    </citation>
    <scope>NUCLEOTIDE SEQUENCE [LARGE SCALE GENOMIC DNA]</scope>
    <source>
        <strain evidence="8 9">NCTC12961</strain>
    </source>
</reference>
<evidence type="ECO:0000256" key="4">
    <source>
        <dbReference type="ARBA" id="ARBA00052904"/>
    </source>
</evidence>
<evidence type="ECO:0000259" key="6">
    <source>
        <dbReference type="PROSITE" id="PS50263"/>
    </source>
</evidence>
<dbReference type="AlphaFoldDB" id="A0A2X4VIH0"/>
<evidence type="ECO:0000256" key="2">
    <source>
        <dbReference type="ARBA" id="ARBA00022801"/>
    </source>
</evidence>
<dbReference type="EC" id="3.5.1.3" evidence="3"/>
<accession>A0A2X4VIH0</accession>
<proteinExistence type="inferred from homology"/>
<dbReference type="EMBL" id="LS483469">
    <property type="protein sequence ID" value="SQI45140.1"/>
    <property type="molecule type" value="Genomic_DNA"/>
</dbReference>
<evidence type="ECO:0000256" key="5">
    <source>
        <dbReference type="ARBA" id="ARBA00072139"/>
    </source>
</evidence>
<gene>
    <name evidence="8" type="primary">ramA_3</name>
    <name evidence="7" type="ORF">I6G64_16290</name>
    <name evidence="8" type="ORF">NCTC12961_05041</name>
</gene>
<dbReference type="PROSITE" id="PS50263">
    <property type="entry name" value="CN_HYDROLASE"/>
    <property type="match status" value="1"/>
</dbReference>
<keyword evidence="2 8" id="KW-0378">Hydrolase</keyword>
<dbReference type="InterPro" id="IPR052737">
    <property type="entry name" value="Omega-amidase_YafV"/>
</dbReference>
<reference evidence="7 10" key="2">
    <citation type="submission" date="2020-12" db="EMBL/GenBank/DDBJ databases">
        <title>FDA dAtabase for Regulatory Grade micrObial Sequences (FDA-ARGOS): Supporting development and validation of Infectious Disease Dx tests.</title>
        <authorList>
            <person name="Sproer C."/>
            <person name="Gronow S."/>
            <person name="Severitt S."/>
            <person name="Schroder I."/>
            <person name="Tallon L."/>
            <person name="Sadzewicz L."/>
            <person name="Zhao X."/>
            <person name="Boylan J."/>
            <person name="Ott S."/>
            <person name="Bowen H."/>
            <person name="Vavikolanu K."/>
            <person name="Mehta A."/>
            <person name="Aluvathingal J."/>
            <person name="Nadendla S."/>
            <person name="Lowell S."/>
            <person name="Myers T."/>
            <person name="Yan Y."/>
            <person name="Sichtig H."/>
        </authorList>
    </citation>
    <scope>NUCLEOTIDE SEQUENCE [LARGE SCALE GENOMIC DNA]</scope>
    <source>
        <strain evidence="7 10">FDAARGOS_907</strain>
    </source>
</reference>
<dbReference type="EMBL" id="CP065673">
    <property type="protein sequence ID" value="QPS19150.1"/>
    <property type="molecule type" value="Genomic_DNA"/>
</dbReference>
<protein>
    <recommendedName>
        <fullName evidence="5">Omega-amidase YafV</fullName>
        <ecNumber evidence="3">3.5.1.3</ecNumber>
    </recommendedName>
</protein>
<dbReference type="InterPro" id="IPR036526">
    <property type="entry name" value="C-N_Hydrolase_sf"/>
</dbReference>
<evidence type="ECO:0000313" key="7">
    <source>
        <dbReference type="EMBL" id="QPS19150.1"/>
    </source>
</evidence>
<dbReference type="Proteomes" id="UP000594967">
    <property type="component" value="Chromosome"/>
</dbReference>
<dbReference type="GO" id="GO:0050152">
    <property type="term" value="F:omega-amidase activity"/>
    <property type="evidence" value="ECO:0007669"/>
    <property type="project" value="UniProtKB-EC"/>
</dbReference>
<keyword evidence="10" id="KW-1185">Reference proteome</keyword>
<name>A0A2X4VIH0_SERPL</name>
<evidence type="ECO:0000313" key="9">
    <source>
        <dbReference type="Proteomes" id="UP000248897"/>
    </source>
</evidence>